<sequence>MKHRHVIAYTVLLAAFLPAMAWAEQPKAEIEVRYNARSYFVNGKERNQTYHLLANQVYSKYFSPKSEQIDSLTSTPEGEAKFKQSQQAAMEAMMASGVIDISRMPRKTENIYVVKSSADSVMTVYDILGDDGVVYDEPLSEMTWEIGDSTRTIMGYDCVAAYTDYHGRRWTAWFAPDIPIADGPWKFHGLPGLILEVTETTGLGFFADGIEKSDKPIVKVYGESKYSKADRKEILRAKRASMDNPNGRLAAKGIHDIKVIENPALLTKPGDKTDFLETDYRE</sequence>
<gene>
    <name evidence="2" type="ORF">K8V47_04560</name>
</gene>
<reference evidence="2" key="1">
    <citation type="journal article" date="2021" name="PeerJ">
        <title>Extensive microbial diversity within the chicken gut microbiome revealed by metagenomics and culture.</title>
        <authorList>
            <person name="Gilroy R."/>
            <person name="Ravi A."/>
            <person name="Getino M."/>
            <person name="Pursley I."/>
            <person name="Horton D.L."/>
            <person name="Alikhan N.F."/>
            <person name="Baker D."/>
            <person name="Gharbi K."/>
            <person name="Hall N."/>
            <person name="Watson M."/>
            <person name="Adriaenssens E.M."/>
            <person name="Foster-Nyarko E."/>
            <person name="Jarju S."/>
            <person name="Secka A."/>
            <person name="Antonio M."/>
            <person name="Oren A."/>
            <person name="Chaudhuri R.R."/>
            <person name="La Ragione R."/>
            <person name="Hildebrand F."/>
            <person name="Pallen M.J."/>
        </authorList>
    </citation>
    <scope>NUCLEOTIDE SEQUENCE</scope>
    <source>
        <strain evidence="2">4100</strain>
    </source>
</reference>
<dbReference type="Proteomes" id="UP000711407">
    <property type="component" value="Unassembled WGS sequence"/>
</dbReference>
<dbReference type="Pfam" id="PF09697">
    <property type="entry name" value="Porph_ging"/>
    <property type="match status" value="1"/>
</dbReference>
<dbReference type="AlphaFoldDB" id="A0A921JI39"/>
<dbReference type="EMBL" id="DYXT01000026">
    <property type="protein sequence ID" value="HJE39011.1"/>
    <property type="molecule type" value="Genomic_DNA"/>
</dbReference>
<proteinExistence type="predicted"/>
<protein>
    <submittedName>
        <fullName evidence="2">GLPGLI family protein</fullName>
    </submittedName>
</protein>
<feature type="chain" id="PRO_5036862854" evidence="1">
    <location>
        <begin position="24"/>
        <end position="282"/>
    </location>
</feature>
<comment type="caution">
    <text evidence="2">The sequence shown here is derived from an EMBL/GenBank/DDBJ whole genome shotgun (WGS) entry which is preliminary data.</text>
</comment>
<evidence type="ECO:0000313" key="2">
    <source>
        <dbReference type="EMBL" id="HJE39011.1"/>
    </source>
</evidence>
<name>A0A921JI39_9BACT</name>
<keyword evidence="1" id="KW-0732">Signal</keyword>
<accession>A0A921JI39</accession>
<dbReference type="NCBIfam" id="TIGR01200">
    <property type="entry name" value="GLPGLI"/>
    <property type="match status" value="1"/>
</dbReference>
<feature type="signal peptide" evidence="1">
    <location>
        <begin position="1"/>
        <end position="23"/>
    </location>
</feature>
<evidence type="ECO:0000256" key="1">
    <source>
        <dbReference type="SAM" id="SignalP"/>
    </source>
</evidence>
<organism evidence="2 3">
    <name type="scientific">Candidatus Amulumruptor caecigallinarius</name>
    <dbReference type="NCBI Taxonomy" id="2109911"/>
    <lineage>
        <taxon>Bacteria</taxon>
        <taxon>Pseudomonadati</taxon>
        <taxon>Bacteroidota</taxon>
        <taxon>Bacteroidia</taxon>
        <taxon>Bacteroidales</taxon>
        <taxon>Muribaculaceae</taxon>
        <taxon>Candidatus Amulumruptor</taxon>
    </lineage>
</organism>
<reference evidence="2" key="2">
    <citation type="submission" date="2021-09" db="EMBL/GenBank/DDBJ databases">
        <authorList>
            <person name="Gilroy R."/>
        </authorList>
    </citation>
    <scope>NUCLEOTIDE SEQUENCE</scope>
    <source>
        <strain evidence="2">4100</strain>
    </source>
</reference>
<dbReference type="InterPro" id="IPR005901">
    <property type="entry name" value="GLPGLI"/>
</dbReference>
<evidence type="ECO:0000313" key="3">
    <source>
        <dbReference type="Proteomes" id="UP000711407"/>
    </source>
</evidence>